<dbReference type="InterPro" id="IPR001387">
    <property type="entry name" value="Cro/C1-type_HTH"/>
</dbReference>
<comment type="caution">
    <text evidence="6">The sequence shown here is derived from an EMBL/GenBank/DDBJ whole genome shotgun (WGS) entry which is preliminary data.</text>
</comment>
<dbReference type="Pfam" id="PF13377">
    <property type="entry name" value="Peripla_BP_3"/>
    <property type="match status" value="1"/>
</dbReference>
<keyword evidence="7" id="KW-1185">Reference proteome</keyword>
<dbReference type="SUPFAM" id="SSF53822">
    <property type="entry name" value="Periplasmic binding protein-like I"/>
    <property type="match status" value="1"/>
</dbReference>
<dbReference type="InterPro" id="IPR046335">
    <property type="entry name" value="LacI/GalR-like_sensor"/>
</dbReference>
<dbReference type="Proteomes" id="UP001165492">
    <property type="component" value="Unassembled WGS sequence"/>
</dbReference>
<organism evidence="6 7">
    <name type="scientific">Pelosinus baikalensis</name>
    <dbReference type="NCBI Taxonomy" id="2892015"/>
    <lineage>
        <taxon>Bacteria</taxon>
        <taxon>Bacillati</taxon>
        <taxon>Bacillota</taxon>
        <taxon>Negativicutes</taxon>
        <taxon>Selenomonadales</taxon>
        <taxon>Sporomusaceae</taxon>
        <taxon>Pelosinus</taxon>
    </lineage>
</organism>
<dbReference type="PRINTS" id="PR00036">
    <property type="entry name" value="HTHLACI"/>
</dbReference>
<accession>A0ABS8HSJ2</accession>
<proteinExistence type="predicted"/>
<keyword evidence="2" id="KW-0238">DNA-binding</keyword>
<dbReference type="InterPro" id="IPR010982">
    <property type="entry name" value="Lambda_DNA-bd_dom_sf"/>
</dbReference>
<dbReference type="SMART" id="SM00354">
    <property type="entry name" value="HTH_LACI"/>
    <property type="match status" value="1"/>
</dbReference>
<dbReference type="Gene3D" id="1.10.260.40">
    <property type="entry name" value="lambda repressor-like DNA-binding domains"/>
    <property type="match status" value="1"/>
</dbReference>
<dbReference type="CDD" id="cd01392">
    <property type="entry name" value="HTH_LacI"/>
    <property type="match status" value="1"/>
</dbReference>
<dbReference type="PROSITE" id="PS00356">
    <property type="entry name" value="HTH_LACI_1"/>
    <property type="match status" value="1"/>
</dbReference>
<dbReference type="SUPFAM" id="SSF47413">
    <property type="entry name" value="lambda repressor-like DNA-binding domains"/>
    <property type="match status" value="1"/>
</dbReference>
<feature type="domain" description="HTH lacI-type" evidence="4">
    <location>
        <begin position="12"/>
        <end position="66"/>
    </location>
</feature>
<dbReference type="RefSeq" id="WP_229535321.1">
    <property type="nucleotide sequence ID" value="NZ_JAJHJB010000015.1"/>
</dbReference>
<evidence type="ECO:0000259" key="4">
    <source>
        <dbReference type="PROSITE" id="PS50932"/>
    </source>
</evidence>
<feature type="domain" description="HTH cro/C1-type" evidence="5">
    <location>
        <begin position="10"/>
        <end position="60"/>
    </location>
</feature>
<evidence type="ECO:0000256" key="3">
    <source>
        <dbReference type="ARBA" id="ARBA00023163"/>
    </source>
</evidence>
<evidence type="ECO:0000313" key="7">
    <source>
        <dbReference type="Proteomes" id="UP001165492"/>
    </source>
</evidence>
<dbReference type="PANTHER" id="PTHR30146">
    <property type="entry name" value="LACI-RELATED TRANSCRIPTIONAL REPRESSOR"/>
    <property type="match status" value="1"/>
</dbReference>
<dbReference type="CDD" id="cd06267">
    <property type="entry name" value="PBP1_LacI_sugar_binding-like"/>
    <property type="match status" value="1"/>
</dbReference>
<dbReference type="PROSITE" id="PS50932">
    <property type="entry name" value="HTH_LACI_2"/>
    <property type="match status" value="1"/>
</dbReference>
<dbReference type="Pfam" id="PF00356">
    <property type="entry name" value="LacI"/>
    <property type="match status" value="1"/>
</dbReference>
<gene>
    <name evidence="6" type="ORF">LMF89_12320</name>
</gene>
<name>A0ABS8HSJ2_9FIRM</name>
<dbReference type="PANTHER" id="PTHR30146:SF109">
    <property type="entry name" value="HTH-TYPE TRANSCRIPTIONAL REGULATOR GALS"/>
    <property type="match status" value="1"/>
</dbReference>
<protein>
    <submittedName>
        <fullName evidence="6">LacI family transcriptional regulator</fullName>
    </submittedName>
</protein>
<reference evidence="6" key="1">
    <citation type="submission" date="2021-11" db="EMBL/GenBank/DDBJ databases">
        <title>Description of a new species Pelosinus isolated from the bottom sediments of Lake Baikal.</title>
        <authorList>
            <person name="Zakharyuk A."/>
        </authorList>
    </citation>
    <scope>NUCLEOTIDE SEQUENCE</scope>
    <source>
        <strain evidence="6">Bkl1</strain>
    </source>
</reference>
<evidence type="ECO:0000259" key="5">
    <source>
        <dbReference type="PROSITE" id="PS50943"/>
    </source>
</evidence>
<sequence length="346" mass="38405">MMAYDKENFRNVTIKDVAKKAEVSIATVSRILNGKGGVSPLLAERVLLATKELQYQPNDVARALKIKESRSIGLIIPDIENPFFPALVRGVQDAAKIHNYAVILCNTDGKTEEEKKYIQFLYSKRVDGIAFTESVDNKKNIALLDSLGIPVVLLDRRVEGMKASGVSTDNRLGAFMATKHLIERGKRRIAFISGSPKLSSGADRASGYQDALLSYNIQYDKKLAFIGAFTYESGYAAVENLLLSRHQFDAIFASNDIMAIGAIEGLNQYGIRVPEDVAVVGFDDIRLATWYKPLLTTIRQPVYEMGQYAIKLLVEHITGERSSPYEKIFVPELMIRQSSGGLEESK</sequence>
<dbReference type="PROSITE" id="PS50943">
    <property type="entry name" value="HTH_CROC1"/>
    <property type="match status" value="1"/>
</dbReference>
<dbReference type="InterPro" id="IPR000843">
    <property type="entry name" value="HTH_LacI"/>
</dbReference>
<dbReference type="InterPro" id="IPR028082">
    <property type="entry name" value="Peripla_BP_I"/>
</dbReference>
<evidence type="ECO:0000256" key="2">
    <source>
        <dbReference type="ARBA" id="ARBA00023125"/>
    </source>
</evidence>
<evidence type="ECO:0000256" key="1">
    <source>
        <dbReference type="ARBA" id="ARBA00023015"/>
    </source>
</evidence>
<dbReference type="EMBL" id="JAJHJB010000015">
    <property type="protein sequence ID" value="MCC5466141.1"/>
    <property type="molecule type" value="Genomic_DNA"/>
</dbReference>
<keyword evidence="1" id="KW-0805">Transcription regulation</keyword>
<evidence type="ECO:0000313" key="6">
    <source>
        <dbReference type="EMBL" id="MCC5466141.1"/>
    </source>
</evidence>
<keyword evidence="3" id="KW-0804">Transcription</keyword>
<dbReference type="Gene3D" id="3.40.50.2300">
    <property type="match status" value="2"/>
</dbReference>